<dbReference type="Proteomes" id="UP000785625">
    <property type="component" value="Unassembled WGS sequence"/>
</dbReference>
<proteinExistence type="predicted"/>
<evidence type="ECO:0000313" key="1">
    <source>
        <dbReference type="EMBL" id="MBM6941379.1"/>
    </source>
</evidence>
<comment type="caution">
    <text evidence="1">The sequence shown here is derived from an EMBL/GenBank/DDBJ whole genome shotgun (WGS) entry which is preliminary data.</text>
</comment>
<dbReference type="RefSeq" id="WP_204785593.1">
    <property type="nucleotide sequence ID" value="NZ_JACJKU010000132.1"/>
</dbReference>
<gene>
    <name evidence="1" type="ORF">H5975_07965</name>
</gene>
<evidence type="ECO:0000313" key="2">
    <source>
        <dbReference type="Proteomes" id="UP000785625"/>
    </source>
</evidence>
<protein>
    <submittedName>
        <fullName evidence="1">Uncharacterized protein</fullName>
    </submittedName>
</protein>
<organism evidence="1 2">
    <name type="scientific">Limosilactobacillus coleohominis</name>
    <dbReference type="NCBI Taxonomy" id="181675"/>
    <lineage>
        <taxon>Bacteria</taxon>
        <taxon>Bacillati</taxon>
        <taxon>Bacillota</taxon>
        <taxon>Bacilli</taxon>
        <taxon>Lactobacillales</taxon>
        <taxon>Lactobacillaceae</taxon>
        <taxon>Limosilactobacillus</taxon>
    </lineage>
</organism>
<name>A0ABS2H2Y6_9LACO</name>
<dbReference type="EMBL" id="JACJKU010000132">
    <property type="protein sequence ID" value="MBM6941379.1"/>
    <property type="molecule type" value="Genomic_DNA"/>
</dbReference>
<reference evidence="1 2" key="1">
    <citation type="journal article" date="2021" name="Sci. Rep.">
        <title>The distribution of antibiotic resistance genes in chicken gut microbiota commensals.</title>
        <authorList>
            <person name="Juricova H."/>
            <person name="Matiasovicova J."/>
            <person name="Kubasova T."/>
            <person name="Cejkova D."/>
            <person name="Rychlik I."/>
        </authorList>
    </citation>
    <scope>NUCLEOTIDE SEQUENCE [LARGE SCALE GENOMIC DNA]</scope>
    <source>
        <strain evidence="1 2">An574</strain>
    </source>
</reference>
<sequence>MYAVKDLDSGLYLSEVAGCIFDRKRYENYVYEKKQANQVMQDAKSKSQSTDFGFTYKNLAGVPVELYTVPIIKRSIDITWSNKVKQGMPFKEAVIGCALEHVRLFGSTIKNYKEISRHNFHFVTSQL</sequence>
<accession>A0ABS2H2Y6</accession>
<keyword evidence="2" id="KW-1185">Reference proteome</keyword>